<dbReference type="Proteomes" id="UP000526501">
    <property type="component" value="Unassembled WGS sequence"/>
</dbReference>
<organism evidence="2 3">
    <name type="scientific">Pelagicoccus albus</name>
    <dbReference type="NCBI Taxonomy" id="415222"/>
    <lineage>
        <taxon>Bacteria</taxon>
        <taxon>Pseudomonadati</taxon>
        <taxon>Verrucomicrobiota</taxon>
        <taxon>Opitutia</taxon>
        <taxon>Puniceicoccales</taxon>
        <taxon>Pelagicoccaceae</taxon>
        <taxon>Pelagicoccus</taxon>
    </lineage>
</organism>
<proteinExistence type="predicted"/>
<dbReference type="AlphaFoldDB" id="A0A7X1BBJ4"/>
<gene>
    <name evidence="2" type="ORF">H5P27_17910</name>
</gene>
<dbReference type="InterPro" id="IPR050261">
    <property type="entry name" value="FrsA_esterase"/>
</dbReference>
<dbReference type="EMBL" id="JACHVC010000013">
    <property type="protein sequence ID" value="MBC2607935.1"/>
    <property type="molecule type" value="Genomic_DNA"/>
</dbReference>
<dbReference type="RefSeq" id="WP_185661798.1">
    <property type="nucleotide sequence ID" value="NZ_CAWPOO010000013.1"/>
</dbReference>
<dbReference type="Pfam" id="PF01738">
    <property type="entry name" value="DLH"/>
    <property type="match status" value="1"/>
</dbReference>
<dbReference type="SUPFAM" id="SSF53474">
    <property type="entry name" value="alpha/beta-Hydrolases"/>
    <property type="match status" value="1"/>
</dbReference>
<name>A0A7X1BBJ4_9BACT</name>
<dbReference type="PANTHER" id="PTHR22946">
    <property type="entry name" value="DIENELACTONE HYDROLASE DOMAIN-CONTAINING PROTEIN-RELATED"/>
    <property type="match status" value="1"/>
</dbReference>
<feature type="domain" description="Dienelactone hydrolase" evidence="1">
    <location>
        <begin position="24"/>
        <end position="233"/>
    </location>
</feature>
<keyword evidence="2" id="KW-0378">Hydrolase</keyword>
<keyword evidence="3" id="KW-1185">Reference proteome</keyword>
<sequence>MLRTITYSVGSITFESRCYIPPFSEKPGPALIVFPNLWGPNDYWDEMLEKYSTLGYVVMIVDMYGVDTRPETFDEAYEVIKPLKADREVTRQRATAALENLAALQEVDSSKVIATGYCFGGMCVLELARISAPVLGVVSLHGTLKSPLALGQGDTIKPSVLVLHGAEDPGIPDEEVAGFMAEMRAVDADWQLVHFGGQVHAFTDRKANRPGHAKYDALTDSRSWGMMVQFIAEKFG</sequence>
<dbReference type="InterPro" id="IPR029058">
    <property type="entry name" value="AB_hydrolase_fold"/>
</dbReference>
<dbReference type="GO" id="GO:0016787">
    <property type="term" value="F:hydrolase activity"/>
    <property type="evidence" value="ECO:0007669"/>
    <property type="project" value="UniProtKB-KW"/>
</dbReference>
<dbReference type="InterPro" id="IPR002925">
    <property type="entry name" value="Dienelactn_hydro"/>
</dbReference>
<dbReference type="PANTHER" id="PTHR22946:SF4">
    <property type="entry name" value="ESTERASE FRSA"/>
    <property type="match status" value="1"/>
</dbReference>
<dbReference type="Gene3D" id="3.40.50.1820">
    <property type="entry name" value="alpha/beta hydrolase"/>
    <property type="match status" value="1"/>
</dbReference>
<accession>A0A7X1BBJ4</accession>
<reference evidence="2 3" key="1">
    <citation type="submission" date="2020-07" db="EMBL/GenBank/DDBJ databases">
        <authorList>
            <person name="Feng X."/>
        </authorList>
    </citation>
    <scope>NUCLEOTIDE SEQUENCE [LARGE SCALE GENOMIC DNA]</scope>
    <source>
        <strain evidence="2 3">JCM23202</strain>
    </source>
</reference>
<evidence type="ECO:0000259" key="1">
    <source>
        <dbReference type="Pfam" id="PF01738"/>
    </source>
</evidence>
<comment type="caution">
    <text evidence="2">The sequence shown here is derived from an EMBL/GenBank/DDBJ whole genome shotgun (WGS) entry which is preliminary data.</text>
</comment>
<evidence type="ECO:0000313" key="3">
    <source>
        <dbReference type="Proteomes" id="UP000526501"/>
    </source>
</evidence>
<evidence type="ECO:0000313" key="2">
    <source>
        <dbReference type="EMBL" id="MBC2607935.1"/>
    </source>
</evidence>
<protein>
    <submittedName>
        <fullName evidence="2">Dienelactone hydrolase family protein</fullName>
    </submittedName>
</protein>